<proteinExistence type="predicted"/>
<evidence type="ECO:0000313" key="2">
    <source>
        <dbReference type="Proteomes" id="UP001605036"/>
    </source>
</evidence>
<sequence>MVETHGEAEISRRDLWAEIVKARMRIGQGDGREDVEAGESSSLEWRWLPSSRPDFTGTACRIADPLRKMLAGSSFGELLEGKARD</sequence>
<evidence type="ECO:0000313" key="1">
    <source>
        <dbReference type="EMBL" id="KAL2644297.1"/>
    </source>
</evidence>
<dbReference type="AlphaFoldDB" id="A0ABD1ZD77"/>
<organism evidence="1 2">
    <name type="scientific">Riccia fluitans</name>
    <dbReference type="NCBI Taxonomy" id="41844"/>
    <lineage>
        <taxon>Eukaryota</taxon>
        <taxon>Viridiplantae</taxon>
        <taxon>Streptophyta</taxon>
        <taxon>Embryophyta</taxon>
        <taxon>Marchantiophyta</taxon>
        <taxon>Marchantiopsida</taxon>
        <taxon>Marchantiidae</taxon>
        <taxon>Marchantiales</taxon>
        <taxon>Ricciaceae</taxon>
        <taxon>Riccia</taxon>
    </lineage>
</organism>
<reference evidence="1 2" key="1">
    <citation type="submission" date="2024-09" db="EMBL/GenBank/DDBJ databases">
        <title>Chromosome-scale assembly of Riccia fluitans.</title>
        <authorList>
            <person name="Paukszto L."/>
            <person name="Sawicki J."/>
            <person name="Karawczyk K."/>
            <person name="Piernik-Szablinska J."/>
            <person name="Szczecinska M."/>
            <person name="Mazdziarz M."/>
        </authorList>
    </citation>
    <scope>NUCLEOTIDE SEQUENCE [LARGE SCALE GENOMIC DNA]</scope>
    <source>
        <strain evidence="1">Rf_01</strain>
        <tissue evidence="1">Aerial parts of the thallus</tissue>
    </source>
</reference>
<dbReference type="Proteomes" id="UP001605036">
    <property type="component" value="Unassembled WGS sequence"/>
</dbReference>
<dbReference type="EMBL" id="JBHFFA010000002">
    <property type="protein sequence ID" value="KAL2644297.1"/>
    <property type="molecule type" value="Genomic_DNA"/>
</dbReference>
<protein>
    <submittedName>
        <fullName evidence="1">Uncharacterized protein</fullName>
    </submittedName>
</protein>
<accession>A0ABD1ZD77</accession>
<comment type="caution">
    <text evidence="1">The sequence shown here is derived from an EMBL/GenBank/DDBJ whole genome shotgun (WGS) entry which is preliminary data.</text>
</comment>
<keyword evidence="2" id="KW-1185">Reference proteome</keyword>
<gene>
    <name evidence="1" type="ORF">R1flu_011884</name>
</gene>
<name>A0ABD1ZD77_9MARC</name>